<comment type="caution">
    <text evidence="3">The sequence shown here is derived from an EMBL/GenBank/DDBJ whole genome shotgun (WGS) entry which is preliminary data.</text>
</comment>
<accession>A0A399SSN1</accession>
<dbReference type="AlphaFoldDB" id="A0A399SSN1"/>
<protein>
    <submittedName>
        <fullName evidence="3">Glycoside hydrolase family 88 protein</fullName>
    </submittedName>
</protein>
<dbReference type="RefSeq" id="WP_119439592.1">
    <property type="nucleotide sequence ID" value="NZ_QWGR01000015.1"/>
</dbReference>
<dbReference type="InterPro" id="IPR012341">
    <property type="entry name" value="6hp_glycosidase-like_sf"/>
</dbReference>
<dbReference type="PROSITE" id="PS51257">
    <property type="entry name" value="PROKAR_LIPOPROTEIN"/>
    <property type="match status" value="1"/>
</dbReference>
<dbReference type="InterPro" id="IPR008928">
    <property type="entry name" value="6-hairpin_glycosidase_sf"/>
</dbReference>
<dbReference type="InterPro" id="IPR010905">
    <property type="entry name" value="Glyco_hydro_88"/>
</dbReference>
<dbReference type="EMBL" id="QWGR01000015">
    <property type="protein sequence ID" value="RIJ46318.1"/>
    <property type="molecule type" value="Genomic_DNA"/>
</dbReference>
<proteinExistence type="predicted"/>
<dbReference type="Gene3D" id="1.50.10.10">
    <property type="match status" value="1"/>
</dbReference>
<evidence type="ECO:0000256" key="2">
    <source>
        <dbReference type="SAM" id="SignalP"/>
    </source>
</evidence>
<dbReference type="GO" id="GO:0005975">
    <property type="term" value="P:carbohydrate metabolic process"/>
    <property type="evidence" value="ECO:0007669"/>
    <property type="project" value="InterPro"/>
</dbReference>
<feature type="signal peptide" evidence="2">
    <location>
        <begin position="1"/>
        <end position="21"/>
    </location>
</feature>
<evidence type="ECO:0000256" key="1">
    <source>
        <dbReference type="ARBA" id="ARBA00022801"/>
    </source>
</evidence>
<evidence type="ECO:0000313" key="3">
    <source>
        <dbReference type="EMBL" id="RIJ46318.1"/>
    </source>
</evidence>
<name>A0A399SSN1_9BACT</name>
<dbReference type="OrthoDB" id="258246at2"/>
<reference evidence="3 4" key="1">
    <citation type="submission" date="2018-08" db="EMBL/GenBank/DDBJ databases">
        <title>Pallidiluteibacterium maritimus gen. nov., sp. nov., isolated from coastal sediment.</title>
        <authorList>
            <person name="Zhou L.Y."/>
        </authorList>
    </citation>
    <scope>NUCLEOTIDE SEQUENCE [LARGE SCALE GENOMIC DNA]</scope>
    <source>
        <strain evidence="3 4">XSD2</strain>
    </source>
</reference>
<gene>
    <name evidence="3" type="ORF">D1614_19120</name>
</gene>
<dbReference type="SUPFAM" id="SSF48208">
    <property type="entry name" value="Six-hairpin glycosidases"/>
    <property type="match status" value="1"/>
</dbReference>
<evidence type="ECO:0000313" key="4">
    <source>
        <dbReference type="Proteomes" id="UP000265926"/>
    </source>
</evidence>
<keyword evidence="4" id="KW-1185">Reference proteome</keyword>
<dbReference type="Proteomes" id="UP000265926">
    <property type="component" value="Unassembled WGS sequence"/>
</dbReference>
<dbReference type="PANTHER" id="PTHR33886:SF8">
    <property type="entry name" value="UNSATURATED RHAMNOGALACTURONAN HYDROLASE (EUROFUNG)"/>
    <property type="match status" value="1"/>
</dbReference>
<dbReference type="InterPro" id="IPR052043">
    <property type="entry name" value="PolySaccharide_Degr_Enz"/>
</dbReference>
<dbReference type="GO" id="GO:0016787">
    <property type="term" value="F:hydrolase activity"/>
    <property type="evidence" value="ECO:0007669"/>
    <property type="project" value="UniProtKB-KW"/>
</dbReference>
<dbReference type="PANTHER" id="PTHR33886">
    <property type="entry name" value="UNSATURATED RHAMNOGALACTURONAN HYDROLASE (EUROFUNG)"/>
    <property type="match status" value="1"/>
</dbReference>
<sequence>MKHFNISLFFLVIIFSITACTSSKSSHPQKALVKDVMKKVADWQISHFDYATEGSPGYLHDYGIDAWTNAVFLTGVEEWAKMSDSSSVYYSWLNKIGSECQWKLPENFVDMPVYSLYHADEFCIGQMFLEMSQKHNDESMRIPTQQRLDWVMSNFHEELQGKKWWSWCDALFMAPPVYARMASITGDEKYLAFMDTEFKRTYDALYDKEESLFFRDKSYFEKREQNGEKIFWGRGNGWVAAGTVKILKTLPADSPYRSFYEDLLHEHVSRLVELADTSGAWHASLLDPESYPAPEASATALITYALAYGINEGYFDKDIYLPGLMKSWSALTAMVDDEGKLGWVQPIGADPKSVTKDMTAVYGAGAFLLAGSEVYKLVD</sequence>
<keyword evidence="1 3" id="KW-0378">Hydrolase</keyword>
<keyword evidence="2" id="KW-0732">Signal</keyword>
<feature type="chain" id="PRO_5017452733" evidence="2">
    <location>
        <begin position="22"/>
        <end position="379"/>
    </location>
</feature>
<organism evidence="3 4">
    <name type="scientific">Maribellus luteus</name>
    <dbReference type="NCBI Taxonomy" id="2305463"/>
    <lineage>
        <taxon>Bacteria</taxon>
        <taxon>Pseudomonadati</taxon>
        <taxon>Bacteroidota</taxon>
        <taxon>Bacteroidia</taxon>
        <taxon>Marinilabiliales</taxon>
        <taxon>Prolixibacteraceae</taxon>
        <taxon>Maribellus</taxon>
    </lineage>
</organism>
<dbReference type="Pfam" id="PF07470">
    <property type="entry name" value="Glyco_hydro_88"/>
    <property type="match status" value="1"/>
</dbReference>